<feature type="transmembrane region" description="Helical" evidence="1">
    <location>
        <begin position="84"/>
        <end position="103"/>
    </location>
</feature>
<keyword evidence="1" id="KW-1133">Transmembrane helix</keyword>
<keyword evidence="1" id="KW-0812">Transmembrane</keyword>
<dbReference type="Proteomes" id="UP001271769">
    <property type="component" value="Unassembled WGS sequence"/>
</dbReference>
<gene>
    <name evidence="2" type="ORF">SMD31_01050</name>
</gene>
<keyword evidence="2" id="KW-0645">Protease</keyword>
<reference evidence="2 3" key="1">
    <citation type="journal article" date="2013" name="Antonie Van Leeuwenhoek">
        <title>Dongia rigui sp. nov., isolated from freshwater of a large wetland in Korea.</title>
        <authorList>
            <person name="Baik K.S."/>
            <person name="Hwang Y.M."/>
            <person name="Choi J.S."/>
            <person name="Kwon J."/>
            <person name="Seong C.N."/>
        </authorList>
    </citation>
    <scope>NUCLEOTIDE SEQUENCE [LARGE SCALE GENOMIC DNA]</scope>
    <source>
        <strain evidence="2 3">04SU4-P</strain>
    </source>
</reference>
<dbReference type="GO" id="GO:0006508">
    <property type="term" value="P:proteolysis"/>
    <property type="evidence" value="ECO:0007669"/>
    <property type="project" value="UniProtKB-KW"/>
</dbReference>
<proteinExistence type="predicted"/>
<dbReference type="InterPro" id="IPR026898">
    <property type="entry name" value="PrsW"/>
</dbReference>
<feature type="transmembrane region" description="Helical" evidence="1">
    <location>
        <begin position="232"/>
        <end position="253"/>
    </location>
</feature>
<dbReference type="EC" id="3.4.-.-" evidence="2"/>
<dbReference type="Pfam" id="PF13367">
    <property type="entry name" value="PrsW-protease"/>
    <property type="match status" value="1"/>
</dbReference>
<dbReference type="EMBL" id="JAXCLX010000001">
    <property type="protein sequence ID" value="MDY0870484.1"/>
    <property type="molecule type" value="Genomic_DNA"/>
</dbReference>
<keyword evidence="2" id="KW-0378">Hydrolase</keyword>
<dbReference type="RefSeq" id="WP_320498732.1">
    <property type="nucleotide sequence ID" value="NZ_JAXCLX010000001.1"/>
</dbReference>
<dbReference type="PANTHER" id="PTHR36844:SF1">
    <property type="entry name" value="PROTEASE PRSW"/>
    <property type="match status" value="1"/>
</dbReference>
<protein>
    <submittedName>
        <fullName evidence="2">PrsW family glutamic-type intramembrane protease</fullName>
        <ecNumber evidence="2">3.4.-.-</ecNumber>
    </submittedName>
</protein>
<name>A0ABU5DU67_9PROT</name>
<evidence type="ECO:0000313" key="2">
    <source>
        <dbReference type="EMBL" id="MDY0870484.1"/>
    </source>
</evidence>
<organism evidence="2 3">
    <name type="scientific">Dongia rigui</name>
    <dbReference type="NCBI Taxonomy" id="940149"/>
    <lineage>
        <taxon>Bacteria</taxon>
        <taxon>Pseudomonadati</taxon>
        <taxon>Pseudomonadota</taxon>
        <taxon>Alphaproteobacteria</taxon>
        <taxon>Rhodospirillales</taxon>
        <taxon>Dongiaceae</taxon>
        <taxon>Dongia</taxon>
    </lineage>
</organism>
<evidence type="ECO:0000313" key="3">
    <source>
        <dbReference type="Proteomes" id="UP001271769"/>
    </source>
</evidence>
<accession>A0ABU5DU67</accession>
<keyword evidence="1" id="KW-0472">Membrane</keyword>
<feature type="transmembrane region" description="Helical" evidence="1">
    <location>
        <begin position="34"/>
        <end position="55"/>
    </location>
</feature>
<feature type="transmembrane region" description="Helical" evidence="1">
    <location>
        <begin position="115"/>
        <end position="133"/>
    </location>
</feature>
<evidence type="ECO:0000256" key="1">
    <source>
        <dbReference type="SAM" id="Phobius"/>
    </source>
</evidence>
<feature type="transmembrane region" description="Helical" evidence="1">
    <location>
        <begin position="6"/>
        <end position="27"/>
    </location>
</feature>
<feature type="transmembrane region" description="Helical" evidence="1">
    <location>
        <begin position="153"/>
        <end position="174"/>
    </location>
</feature>
<feature type="transmembrane region" description="Helical" evidence="1">
    <location>
        <begin position="186"/>
        <end position="212"/>
    </location>
</feature>
<comment type="caution">
    <text evidence="2">The sequence shown here is derived from an EMBL/GenBank/DDBJ whole genome shotgun (WGS) entry which is preliminary data.</text>
</comment>
<dbReference type="PANTHER" id="PTHR36844">
    <property type="entry name" value="PROTEASE PRSW"/>
    <property type="match status" value="1"/>
</dbReference>
<keyword evidence="3" id="KW-1185">Reference proteome</keyword>
<sequence length="261" mass="28052">MVNTVAAIAIVAAITTGWVVVVQYLLPVRTKWRVVALALGLGALSPVPLLLFFHLKDRLTLPQDPGLGDAFMISLTMAGLPEEFVKSVAVLAAFFVLRHFSVFHQQIDRATAFRLPVLCGLAFAAVENIGYSVNSAVTTMVNSEIGNPLIVPLVRSLAASFLHASLGCLMGIFFARLADSPRFNWLAALGGFLTAVIGHTAVDWGLIVPVLTMLDRGQDLEPTEIDQMLPHFALAAVAIPSVILAAIASVFVMRRRLRKAA</sequence>
<dbReference type="GO" id="GO:0008233">
    <property type="term" value="F:peptidase activity"/>
    <property type="evidence" value="ECO:0007669"/>
    <property type="project" value="UniProtKB-KW"/>
</dbReference>